<reference evidence="1" key="1">
    <citation type="submission" date="2015-11" db="EMBL/GenBank/DDBJ databases">
        <authorList>
            <person name="Zhang Y."/>
            <person name="Guo Z."/>
        </authorList>
    </citation>
    <scope>NUCLEOTIDE SEQUENCE</scope>
    <source>
        <strain evidence="1">BN30871</strain>
    </source>
</reference>
<sequence>MNIKYATINNNIFLKGVLMQNSFFDNKTYGYALTSNQILGMLYKMEDNRDKFYNTDLINKAKNLIEIIKNGALIQKTGDINLISNNNFLSSNGGFFIYNYGLKVISQVATDRDAQEYLGGLLEILGNIKSASIDDLSAVETFFESISELLNEDLECAKYIAKDRSPSIGMLHRSI</sequence>
<gene>
    <name evidence="1" type="ORF">BN3087_280011</name>
</gene>
<evidence type="ECO:0000313" key="1">
    <source>
        <dbReference type="EMBL" id="CUV65340.1"/>
    </source>
</evidence>
<name>A0A0S4XMX5_9BACT</name>
<proteinExistence type="predicted"/>
<protein>
    <submittedName>
        <fullName evidence="1">Uncharacterized protein</fullName>
    </submittedName>
</protein>
<organism evidence="1">
    <name type="scientific">Sulfurovum sp. enrichment culture clone C5</name>
    <dbReference type="NCBI Taxonomy" id="497650"/>
    <lineage>
        <taxon>Bacteria</taxon>
        <taxon>Pseudomonadati</taxon>
        <taxon>Campylobacterota</taxon>
        <taxon>Epsilonproteobacteria</taxon>
        <taxon>Campylobacterales</taxon>
        <taxon>Sulfurovaceae</taxon>
        <taxon>Sulfurovum</taxon>
        <taxon>environmental samples</taxon>
    </lineage>
</organism>
<dbReference type="AlphaFoldDB" id="A0A0S4XMX5"/>
<accession>A0A0S4XMX5</accession>
<dbReference type="EMBL" id="FAXN01000027">
    <property type="protein sequence ID" value="CUV65340.1"/>
    <property type="molecule type" value="Genomic_DNA"/>
</dbReference>